<proteinExistence type="predicted"/>
<dbReference type="SUPFAM" id="SSF51735">
    <property type="entry name" value="NAD(P)-binding Rossmann-fold domains"/>
    <property type="match status" value="1"/>
</dbReference>
<dbReference type="EMBL" id="CP163435">
    <property type="protein sequence ID" value="XDQ30367.1"/>
    <property type="molecule type" value="Genomic_DNA"/>
</dbReference>
<protein>
    <submittedName>
        <fullName evidence="3">SDR family oxidoreductase</fullName>
    </submittedName>
</protein>
<dbReference type="AlphaFoldDB" id="A0AB39PJW6"/>
<evidence type="ECO:0000259" key="2">
    <source>
        <dbReference type="Pfam" id="PF13460"/>
    </source>
</evidence>
<name>A0AB39PJW6_9ACTN</name>
<feature type="region of interest" description="Disordered" evidence="1">
    <location>
        <begin position="248"/>
        <end position="268"/>
    </location>
</feature>
<sequence length="268" mass="28077">MASTTPLTVLVVGATGSIGTHVVAEALQQGHHVKALARDPERARASLPDGARIVAGDLGRADTLADAVDGIDAVVFTHGSHGGPGQAERVDYGGVRNTLEALGQRPARISLMTAIGVTGRPEGAGRGDDDPITDAHAWKRRAERLVRASGRPYTVVRPGWFDYNAPDQHALVMLQGDTRHAGDPSDGVVSRRQIAQVLVSALTTTEADHKTLELVAEHGPAPTDLAPLFADLAADPSGSLDAALDKANMPLDTEPESVRQELEAVRTG</sequence>
<evidence type="ECO:0000256" key="1">
    <source>
        <dbReference type="SAM" id="MobiDB-lite"/>
    </source>
</evidence>
<gene>
    <name evidence="3" type="ORF">AB5J56_39200</name>
</gene>
<dbReference type="InterPro" id="IPR016040">
    <property type="entry name" value="NAD(P)-bd_dom"/>
</dbReference>
<feature type="compositionally biased region" description="Basic and acidic residues" evidence="1">
    <location>
        <begin position="256"/>
        <end position="268"/>
    </location>
</feature>
<organism evidence="3">
    <name type="scientific">Streptomyces sp. R21</name>
    <dbReference type="NCBI Taxonomy" id="3238627"/>
    <lineage>
        <taxon>Bacteria</taxon>
        <taxon>Bacillati</taxon>
        <taxon>Actinomycetota</taxon>
        <taxon>Actinomycetes</taxon>
        <taxon>Kitasatosporales</taxon>
        <taxon>Streptomycetaceae</taxon>
        <taxon>Streptomyces</taxon>
    </lineage>
</organism>
<feature type="domain" description="NAD(P)-binding" evidence="2">
    <location>
        <begin position="13"/>
        <end position="204"/>
    </location>
</feature>
<evidence type="ECO:0000313" key="3">
    <source>
        <dbReference type="EMBL" id="XDQ30367.1"/>
    </source>
</evidence>
<reference evidence="3" key="1">
    <citation type="submission" date="2024-07" db="EMBL/GenBank/DDBJ databases">
        <authorList>
            <person name="Yu S.T."/>
        </authorList>
    </citation>
    <scope>NUCLEOTIDE SEQUENCE</scope>
    <source>
        <strain evidence="3">R21</strain>
    </source>
</reference>
<accession>A0AB39PJW6</accession>
<dbReference type="Gene3D" id="3.40.50.720">
    <property type="entry name" value="NAD(P)-binding Rossmann-like Domain"/>
    <property type="match status" value="1"/>
</dbReference>
<dbReference type="Pfam" id="PF13460">
    <property type="entry name" value="NAD_binding_10"/>
    <property type="match status" value="1"/>
</dbReference>
<dbReference type="PANTHER" id="PTHR15020">
    <property type="entry name" value="FLAVIN REDUCTASE-RELATED"/>
    <property type="match status" value="1"/>
</dbReference>
<dbReference type="RefSeq" id="WP_369240237.1">
    <property type="nucleotide sequence ID" value="NZ_CP163435.1"/>
</dbReference>
<dbReference type="PANTHER" id="PTHR15020:SF50">
    <property type="entry name" value="UPF0659 PROTEIN YMR090W"/>
    <property type="match status" value="1"/>
</dbReference>
<dbReference type="InterPro" id="IPR036291">
    <property type="entry name" value="NAD(P)-bd_dom_sf"/>
</dbReference>
<dbReference type="CDD" id="cd05243">
    <property type="entry name" value="SDR_a5"/>
    <property type="match status" value="1"/>
</dbReference>